<dbReference type="EMBL" id="MLYV02000463">
    <property type="protein sequence ID" value="PSR94120.1"/>
    <property type="molecule type" value="Genomic_DNA"/>
</dbReference>
<comment type="caution">
    <text evidence="2">The sequence shown here is derived from an EMBL/GenBank/DDBJ whole genome shotgun (WGS) entry which is preliminary data.</text>
</comment>
<sequence length="356" mass="38693">MSPQTLTVLLKVDRTIVDSYYTQFMKIGLALSAPGEQEEASRRLLQVVAALHSQDGESYAHGLKDLIFSLNTSTGGKDRILQGVVEDTLTFLRAAQVEFRSGFLGVIFALLMEPDGTLRPTLLVILSALACEYLESSPVPPSVMLQGFASQLSVHGHKQLPDFLVALEAYEREKSTQATRSPPLNPASFPDRPASQASSHASQTPGKLRYTAYDAPKATPRLRRPSSSSSYSAAHSDGGRSRLIGQGRDFEDPMSRTITAGDLTLASEHIELQQLAKDSRVDLIALDSPFISEPSSGIPTVADLDFEVTWSKLSQANLRGWCESPIEAIVRQLQGIPHKIRVISADQPPFKGLVPA</sequence>
<feature type="region of interest" description="Disordered" evidence="1">
    <location>
        <begin position="174"/>
        <end position="254"/>
    </location>
</feature>
<dbReference type="STRING" id="98765.A0A2R6PNG1"/>
<proteinExistence type="predicted"/>
<evidence type="ECO:0000313" key="2">
    <source>
        <dbReference type="EMBL" id="PSR94120.1"/>
    </source>
</evidence>
<dbReference type="Proteomes" id="UP000186601">
    <property type="component" value="Unassembled WGS sequence"/>
</dbReference>
<feature type="compositionally biased region" description="Low complexity" evidence="1">
    <location>
        <begin position="226"/>
        <end position="236"/>
    </location>
</feature>
<keyword evidence="3" id="KW-1185">Reference proteome</keyword>
<dbReference type="AlphaFoldDB" id="A0A2R6PNG1"/>
<name>A0A2R6PNG1_9APHY</name>
<evidence type="ECO:0000256" key="1">
    <source>
        <dbReference type="SAM" id="MobiDB-lite"/>
    </source>
</evidence>
<accession>A0A2R6PNG1</accession>
<feature type="compositionally biased region" description="Polar residues" evidence="1">
    <location>
        <begin position="195"/>
        <end position="205"/>
    </location>
</feature>
<reference evidence="2 3" key="1">
    <citation type="submission" date="2018-02" db="EMBL/GenBank/DDBJ databases">
        <title>Genome sequence of the basidiomycete white-rot fungus Phlebia centrifuga.</title>
        <authorList>
            <person name="Granchi Z."/>
            <person name="Peng M."/>
            <person name="de Vries R.P."/>
            <person name="Hilden K."/>
            <person name="Makela M.R."/>
            <person name="Grigoriev I."/>
            <person name="Riley R."/>
        </authorList>
    </citation>
    <scope>NUCLEOTIDE SEQUENCE [LARGE SCALE GENOMIC DNA]</scope>
    <source>
        <strain evidence="2 3">FBCC195</strain>
    </source>
</reference>
<organism evidence="2 3">
    <name type="scientific">Hermanssonia centrifuga</name>
    <dbReference type="NCBI Taxonomy" id="98765"/>
    <lineage>
        <taxon>Eukaryota</taxon>
        <taxon>Fungi</taxon>
        <taxon>Dikarya</taxon>
        <taxon>Basidiomycota</taxon>
        <taxon>Agaricomycotina</taxon>
        <taxon>Agaricomycetes</taxon>
        <taxon>Polyporales</taxon>
        <taxon>Meruliaceae</taxon>
        <taxon>Hermanssonia</taxon>
    </lineage>
</organism>
<protein>
    <submittedName>
        <fullName evidence="2">Uncharacterized protein</fullName>
    </submittedName>
</protein>
<dbReference type="OrthoDB" id="29308at2759"/>
<gene>
    <name evidence="2" type="ORF">PHLCEN_2v4548</name>
</gene>
<evidence type="ECO:0000313" key="3">
    <source>
        <dbReference type="Proteomes" id="UP000186601"/>
    </source>
</evidence>